<name>A0A1B8Z8M4_9FLAO</name>
<accession>A0A1B8Z8M4</accession>
<evidence type="ECO:0008006" key="3">
    <source>
        <dbReference type="Google" id="ProtNLM"/>
    </source>
</evidence>
<protein>
    <recommendedName>
        <fullName evidence="3">Transposase</fullName>
    </recommendedName>
</protein>
<dbReference type="InterPro" id="IPR010921">
    <property type="entry name" value="Trp_repressor/repl_initiator"/>
</dbReference>
<evidence type="ECO:0000313" key="1">
    <source>
        <dbReference type="EMBL" id="OCA67979.1"/>
    </source>
</evidence>
<reference evidence="1 2" key="1">
    <citation type="submission" date="2016-07" db="EMBL/GenBank/DDBJ databases">
        <authorList>
            <person name="Jeong J.-J."/>
            <person name="Kim D.W."/>
            <person name="Sang M.K."/>
            <person name="Choi I.-G."/>
            <person name="Kim K.D."/>
        </authorList>
    </citation>
    <scope>NUCLEOTIDE SEQUENCE [LARGE SCALE GENOMIC DNA]</scope>
    <source>
        <strain evidence="1 2">UTM-3</strain>
    </source>
</reference>
<comment type="caution">
    <text evidence="1">The sequence shown here is derived from an EMBL/GenBank/DDBJ whole genome shotgun (WGS) entry which is preliminary data.</text>
</comment>
<evidence type="ECO:0000313" key="2">
    <source>
        <dbReference type="Proteomes" id="UP000092651"/>
    </source>
</evidence>
<proteinExistence type="predicted"/>
<sequence length="112" mass="13580">MENSSRPYYKRIYLDMMTKKFPDKIEKYQAMFQKEELSALDVIKLNEDLFGKRNKTENPDTNSSQKYRSYLKSDILQILDYQRKNKLNNSEIARHFKLSRNTVKKWKDVFVN</sequence>
<dbReference type="AlphaFoldDB" id="A0A1B8Z8M4"/>
<dbReference type="SUPFAM" id="SSF48295">
    <property type="entry name" value="TrpR-like"/>
    <property type="match status" value="1"/>
</dbReference>
<dbReference type="RefSeq" id="WP_065396782.1">
    <property type="nucleotide sequence ID" value="NZ_MAYH01000051.1"/>
</dbReference>
<gene>
    <name evidence="1" type="ORF">BBI01_21075</name>
</gene>
<organism evidence="1 2">
    <name type="scientific">Chryseobacterium artocarpi</name>
    <dbReference type="NCBI Taxonomy" id="1414727"/>
    <lineage>
        <taxon>Bacteria</taxon>
        <taxon>Pseudomonadati</taxon>
        <taxon>Bacteroidota</taxon>
        <taxon>Flavobacteriia</taxon>
        <taxon>Flavobacteriales</taxon>
        <taxon>Weeksellaceae</taxon>
        <taxon>Chryseobacterium group</taxon>
        <taxon>Chryseobacterium</taxon>
    </lineage>
</organism>
<dbReference type="EMBL" id="MAYH01000051">
    <property type="protein sequence ID" value="OCA67979.1"/>
    <property type="molecule type" value="Genomic_DNA"/>
</dbReference>
<dbReference type="Proteomes" id="UP000092651">
    <property type="component" value="Unassembled WGS sequence"/>
</dbReference>
<dbReference type="OrthoDB" id="1260127at2"/>
<keyword evidence="2" id="KW-1185">Reference proteome</keyword>
<dbReference type="GO" id="GO:0043565">
    <property type="term" value="F:sequence-specific DNA binding"/>
    <property type="evidence" value="ECO:0007669"/>
    <property type="project" value="InterPro"/>
</dbReference>